<dbReference type="GO" id="GO:0009055">
    <property type="term" value="F:electron transfer activity"/>
    <property type="evidence" value="ECO:0007669"/>
    <property type="project" value="InterPro"/>
</dbReference>
<dbReference type="GO" id="GO:0016715">
    <property type="term" value="F:oxidoreductase activity, acting on paired donors, with incorporation or reduction of molecular oxygen, reduced ascorbate as one donor, and incorporation of one atom of oxygen"/>
    <property type="evidence" value="ECO:0007669"/>
    <property type="project" value="InterPro"/>
</dbReference>
<dbReference type="InterPro" id="IPR014784">
    <property type="entry name" value="Cu2_ascorb_mOase-like_C"/>
</dbReference>
<dbReference type="Gene3D" id="2.60.120.230">
    <property type="match status" value="1"/>
</dbReference>
<dbReference type="SUPFAM" id="SSF49742">
    <property type="entry name" value="PHM/PNGase F"/>
    <property type="match status" value="2"/>
</dbReference>
<dbReference type="SUPFAM" id="SSF46626">
    <property type="entry name" value="Cytochrome c"/>
    <property type="match status" value="1"/>
</dbReference>
<gene>
    <name evidence="4" type="ORF">IPO85_06690</name>
</gene>
<dbReference type="Proteomes" id="UP000808349">
    <property type="component" value="Unassembled WGS sequence"/>
</dbReference>
<accession>A0A9D7S8I8</accession>
<organism evidence="4 5">
    <name type="scientific">Candidatus Defluviibacterium haderslevense</name>
    <dbReference type="NCBI Taxonomy" id="2981993"/>
    <lineage>
        <taxon>Bacteria</taxon>
        <taxon>Pseudomonadati</taxon>
        <taxon>Bacteroidota</taxon>
        <taxon>Saprospiria</taxon>
        <taxon>Saprospirales</taxon>
        <taxon>Saprospiraceae</taxon>
        <taxon>Candidatus Defluviibacterium</taxon>
    </lineage>
</organism>
<comment type="caution">
    <text evidence="4">The sequence shown here is derived from an EMBL/GenBank/DDBJ whole genome shotgun (WGS) entry which is preliminary data.</text>
</comment>
<protein>
    <submittedName>
        <fullName evidence="4">T9SS type A sorting domain-containing protein</fullName>
    </submittedName>
</protein>
<name>A0A9D7S8I8_9BACT</name>
<keyword evidence="2" id="KW-0732">Signal</keyword>
<dbReference type="NCBIfam" id="TIGR04183">
    <property type="entry name" value="Por_Secre_tail"/>
    <property type="match status" value="1"/>
</dbReference>
<evidence type="ECO:0000256" key="2">
    <source>
        <dbReference type="SAM" id="SignalP"/>
    </source>
</evidence>
<keyword evidence="1" id="KW-1015">Disulfide bond</keyword>
<feature type="domain" description="Secretion system C-terminal sorting" evidence="3">
    <location>
        <begin position="437"/>
        <end position="514"/>
    </location>
</feature>
<dbReference type="EMBL" id="JADKFW010000004">
    <property type="protein sequence ID" value="MBK9717188.1"/>
    <property type="molecule type" value="Genomic_DNA"/>
</dbReference>
<evidence type="ECO:0000256" key="1">
    <source>
        <dbReference type="ARBA" id="ARBA00023157"/>
    </source>
</evidence>
<sequence length="516" mass="57540">MKYILSLSLIIMATGLTHAQSFNENIAPIIYKHCGGCHRPGEIGPFTLTNYQEVSNWGGTIKYVTESRYMPPWKPDPSYRNFQHENVLTNDEIAQIGKWVDNGMPEGDPSKFYPFPNYPSGSQIGTPDLVVSFAKKYIHKGNGRDEYRYFVLPTNLTEDKDLIALEMRPGNTKTVHHTLFWADPTGAARAEDAKSPEYGYTGGGSSALSGEQLPGYVPGQKPNQFTAGMAQKVPKGSDLVLQMHYAPTSVDEADSSVVNLFFAKKPATRYVYNKILLPTDLVNGPFIIPANQVKEFHAVYKIPLQVSLTGIWPHCHMLGQKWEAYAKLPDGTKIPLVKINDWDFNWQGGYYFNKLIVLPVNTEIHAFCTYDNTVNNPVNPNNPPKPITWGEGTSDEMFYLPISFVIALPGDENVLLGSSDPKADNIVYEDASIYPIVPNPVKDEIKVGFVLSHDAIINMSIFDERGNKIQDLIQSSSYPQGQHVVKSKISNIPNGVYIVRLATNNKFVSQRFVVAN</sequence>
<reference evidence="4 5" key="1">
    <citation type="submission" date="2020-10" db="EMBL/GenBank/DDBJ databases">
        <title>Connecting structure to function with the recovery of over 1000 high-quality activated sludge metagenome-assembled genomes encoding full-length rRNA genes using long-read sequencing.</title>
        <authorList>
            <person name="Singleton C.M."/>
            <person name="Petriglieri F."/>
            <person name="Kristensen J.M."/>
            <person name="Kirkegaard R.H."/>
            <person name="Michaelsen T.Y."/>
            <person name="Andersen M.H."/>
            <person name="Karst S.M."/>
            <person name="Dueholm M.S."/>
            <person name="Nielsen P.H."/>
            <person name="Albertsen M."/>
        </authorList>
    </citation>
    <scope>NUCLEOTIDE SEQUENCE [LARGE SCALE GENOMIC DNA]</scope>
    <source>
        <strain evidence="4">Ribe_18-Q3-R11-54_BAT3C.373</strain>
    </source>
</reference>
<dbReference type="InterPro" id="IPR036939">
    <property type="entry name" value="Cu2_ascorb_mOase_N_sf"/>
</dbReference>
<dbReference type="GO" id="GO:0005507">
    <property type="term" value="F:copper ion binding"/>
    <property type="evidence" value="ECO:0007669"/>
    <property type="project" value="InterPro"/>
</dbReference>
<dbReference type="InterPro" id="IPR008977">
    <property type="entry name" value="PHM/PNGase_F_dom_sf"/>
</dbReference>
<dbReference type="Gene3D" id="2.60.120.310">
    <property type="entry name" value="Copper type II, ascorbate-dependent monooxygenase, N-terminal domain"/>
    <property type="match status" value="1"/>
</dbReference>
<evidence type="ECO:0000259" key="3">
    <source>
        <dbReference type="Pfam" id="PF18962"/>
    </source>
</evidence>
<dbReference type="GO" id="GO:0020037">
    <property type="term" value="F:heme binding"/>
    <property type="evidence" value="ECO:0007669"/>
    <property type="project" value="InterPro"/>
</dbReference>
<feature type="signal peptide" evidence="2">
    <location>
        <begin position="1"/>
        <end position="19"/>
    </location>
</feature>
<proteinExistence type="predicted"/>
<dbReference type="AlphaFoldDB" id="A0A9D7S8I8"/>
<dbReference type="InterPro" id="IPR036909">
    <property type="entry name" value="Cyt_c-like_dom_sf"/>
</dbReference>
<evidence type="ECO:0000313" key="5">
    <source>
        <dbReference type="Proteomes" id="UP000808349"/>
    </source>
</evidence>
<dbReference type="InterPro" id="IPR026444">
    <property type="entry name" value="Secre_tail"/>
</dbReference>
<dbReference type="Pfam" id="PF18962">
    <property type="entry name" value="Por_Secre_tail"/>
    <property type="match status" value="1"/>
</dbReference>
<evidence type="ECO:0000313" key="4">
    <source>
        <dbReference type="EMBL" id="MBK9717188.1"/>
    </source>
</evidence>
<feature type="chain" id="PRO_5038650397" evidence="2">
    <location>
        <begin position="20"/>
        <end position="516"/>
    </location>
</feature>